<evidence type="ECO:0000313" key="1">
    <source>
        <dbReference type="EMBL" id="KAJ8664965.1"/>
    </source>
</evidence>
<gene>
    <name evidence="1" type="ORF">QAD02_006627</name>
</gene>
<dbReference type="EMBL" id="CM056744">
    <property type="protein sequence ID" value="KAJ8664965.1"/>
    <property type="molecule type" value="Genomic_DNA"/>
</dbReference>
<organism evidence="1 2">
    <name type="scientific">Eretmocerus hayati</name>
    <dbReference type="NCBI Taxonomy" id="131215"/>
    <lineage>
        <taxon>Eukaryota</taxon>
        <taxon>Metazoa</taxon>
        <taxon>Ecdysozoa</taxon>
        <taxon>Arthropoda</taxon>
        <taxon>Hexapoda</taxon>
        <taxon>Insecta</taxon>
        <taxon>Pterygota</taxon>
        <taxon>Neoptera</taxon>
        <taxon>Endopterygota</taxon>
        <taxon>Hymenoptera</taxon>
        <taxon>Apocrita</taxon>
        <taxon>Proctotrupomorpha</taxon>
        <taxon>Chalcidoidea</taxon>
        <taxon>Aphelinidae</taxon>
        <taxon>Aphelininae</taxon>
        <taxon>Eretmocerus</taxon>
    </lineage>
</organism>
<accession>A0ACC2N5P0</accession>
<protein>
    <submittedName>
        <fullName evidence="1">Uncharacterized protein</fullName>
    </submittedName>
</protein>
<keyword evidence="2" id="KW-1185">Reference proteome</keyword>
<reference evidence="1" key="1">
    <citation type="submission" date="2023-04" db="EMBL/GenBank/DDBJ databases">
        <title>A chromosome-level genome assembly of the parasitoid wasp Eretmocerus hayati.</title>
        <authorList>
            <person name="Zhong Y."/>
            <person name="Liu S."/>
            <person name="Liu Y."/>
        </authorList>
    </citation>
    <scope>NUCLEOTIDE SEQUENCE</scope>
    <source>
        <strain evidence="1">ZJU_SS_LIU_2023</strain>
    </source>
</reference>
<comment type="caution">
    <text evidence="1">The sequence shown here is derived from an EMBL/GenBank/DDBJ whole genome shotgun (WGS) entry which is preliminary data.</text>
</comment>
<evidence type="ECO:0000313" key="2">
    <source>
        <dbReference type="Proteomes" id="UP001239111"/>
    </source>
</evidence>
<proteinExistence type="predicted"/>
<dbReference type="Proteomes" id="UP001239111">
    <property type="component" value="Chromosome 4"/>
</dbReference>
<sequence length="127" mass="13855">MIPVALGQNQQARVSDTLRKLRLMHKARILATTSVPAALGPNQQARVFTPRKLRFSTGPGSVTSTSIPEALGQNQQARVTDTLRKLRFSAGPGIVSRANENGAKHKMGNEWLISLLLFIRIAVNTEV</sequence>
<name>A0ACC2N5P0_9HYME</name>